<dbReference type="InterPro" id="IPR043143">
    <property type="entry name" value="Mal/L-sulf/L-lact_DH-like_NADP"/>
</dbReference>
<dbReference type="PANTHER" id="PTHR11091:SF0">
    <property type="entry name" value="MALATE DEHYDROGENASE"/>
    <property type="match status" value="1"/>
</dbReference>
<dbReference type="Proteomes" id="UP000220914">
    <property type="component" value="Unassembled WGS sequence"/>
</dbReference>
<evidence type="ECO:0000313" key="5">
    <source>
        <dbReference type="Proteomes" id="UP000220914"/>
    </source>
</evidence>
<dbReference type="SUPFAM" id="SSF89733">
    <property type="entry name" value="L-sulfolactate dehydrogenase-like"/>
    <property type="match status" value="1"/>
</dbReference>
<dbReference type="Pfam" id="PF02615">
    <property type="entry name" value="Ldh_2"/>
    <property type="match status" value="1"/>
</dbReference>
<reference evidence="3 6" key="2">
    <citation type="journal article" date="2019" name="Emerg. Microbes Infect.">
        <title>Comprehensive subspecies identification of 175 nontuberculous mycobacteria species based on 7547 genomic profiles.</title>
        <authorList>
            <person name="Matsumoto Y."/>
            <person name="Kinjo T."/>
            <person name="Motooka D."/>
            <person name="Nabeya D."/>
            <person name="Jung N."/>
            <person name="Uechi K."/>
            <person name="Horii T."/>
            <person name="Iida T."/>
            <person name="Fujita J."/>
            <person name="Nakamura S."/>
        </authorList>
    </citation>
    <scope>NUCLEOTIDE SEQUENCE [LARGE SCALE GENOMIC DNA]</scope>
    <source>
        <strain evidence="3 6">JCM 6377</strain>
    </source>
</reference>
<comment type="similarity">
    <text evidence="1">Belongs to the LDH2/MDH2 oxidoreductase family.</text>
</comment>
<dbReference type="RefSeq" id="WP_097938979.1">
    <property type="nucleotide sequence ID" value="NZ_BLKS01000004.1"/>
</dbReference>
<sequence>MTTRVPAATLISFAADILRANEVLPKHATITASRLVEADMRGRSGHGLIRLAAYVERIRAGGINLRPDIAVTHETPVSAQVDGDNGLGQVVMTKATEIAIAKASTSGVAWVGTVHSNHAGAAGLYAEMAADAGLVGLYFAVANANGMPPWGGTEPLLGTNPIAIAMPTKRTPFVLDIATTATSHGTIKVHAREGKPMPEGWVADAAGNPITDASRAGEGFLLPMGGYKGSGLTIAIGLLAGVLNGAAFGADVVDHRRDLRTPTNTGQAILVLRPDLFRPGDEVLTDLTRHLDALRGSRSGNGRPVRLPGDEAARVQADSQANGVPVPDHLVKELHELGVELGVDSPFETVETQ</sequence>
<name>A0A2A7NBH7_MYCAG</name>
<dbReference type="Gene3D" id="3.30.1370.60">
    <property type="entry name" value="Hypothetical oxidoreductase yiak, domain 2"/>
    <property type="match status" value="1"/>
</dbReference>
<proteinExistence type="inferred from homology"/>
<evidence type="ECO:0000313" key="6">
    <source>
        <dbReference type="Proteomes" id="UP000465302"/>
    </source>
</evidence>
<reference evidence="4 5" key="1">
    <citation type="submission" date="2017-10" db="EMBL/GenBank/DDBJ databases">
        <title>The new phylogeny of genus Mycobacterium.</title>
        <authorList>
            <person name="Tortoli E."/>
            <person name="Trovato A."/>
            <person name="Cirillo D.M."/>
        </authorList>
    </citation>
    <scope>NUCLEOTIDE SEQUENCE [LARGE SCALE GENOMIC DNA]</scope>
    <source>
        <strain evidence="4 5">CCUG37673</strain>
    </source>
</reference>
<dbReference type="EMBL" id="PDCP01000007">
    <property type="protein sequence ID" value="PEG41196.1"/>
    <property type="molecule type" value="Genomic_DNA"/>
</dbReference>
<evidence type="ECO:0000256" key="1">
    <source>
        <dbReference type="ARBA" id="ARBA00006056"/>
    </source>
</evidence>
<accession>A0A2A7NBH7</accession>
<dbReference type="GO" id="GO:0016491">
    <property type="term" value="F:oxidoreductase activity"/>
    <property type="evidence" value="ECO:0007669"/>
    <property type="project" value="UniProtKB-KW"/>
</dbReference>
<dbReference type="AlphaFoldDB" id="A0A2A7NBH7"/>
<dbReference type="InterPro" id="IPR043144">
    <property type="entry name" value="Mal/L-sulf/L-lact_DH-like_ah"/>
</dbReference>
<comment type="caution">
    <text evidence="4">The sequence shown here is derived from an EMBL/GenBank/DDBJ whole genome shotgun (WGS) entry which is preliminary data.</text>
</comment>
<gene>
    <name evidence="3" type="primary">mdh_2</name>
    <name evidence="4" type="ORF">CQY20_06010</name>
    <name evidence="3" type="ORF">MAGR_67990</name>
</gene>
<evidence type="ECO:0000256" key="2">
    <source>
        <dbReference type="ARBA" id="ARBA00023002"/>
    </source>
</evidence>
<reference evidence="3" key="3">
    <citation type="submission" date="2020-02" db="EMBL/GenBank/DDBJ databases">
        <authorList>
            <person name="Matsumoto Y."/>
            <person name="Motooka D."/>
            <person name="Nakamura S."/>
        </authorList>
    </citation>
    <scope>NUCLEOTIDE SEQUENCE</scope>
    <source>
        <strain evidence="3">JCM 6377</strain>
    </source>
</reference>
<protein>
    <submittedName>
        <fullName evidence="4">Lactate dehydrogenase</fullName>
    </submittedName>
</protein>
<dbReference type="PANTHER" id="PTHR11091">
    <property type="entry name" value="OXIDOREDUCTASE-RELATED"/>
    <property type="match status" value="1"/>
</dbReference>
<evidence type="ECO:0000313" key="4">
    <source>
        <dbReference type="EMBL" id="PEG41196.1"/>
    </source>
</evidence>
<dbReference type="OrthoDB" id="924592at2"/>
<keyword evidence="2" id="KW-0560">Oxidoreductase</keyword>
<dbReference type="InterPro" id="IPR036111">
    <property type="entry name" value="Mal/L-sulfo/L-lacto_DH-like_sf"/>
</dbReference>
<dbReference type="Gene3D" id="1.10.1530.10">
    <property type="match status" value="1"/>
</dbReference>
<evidence type="ECO:0000313" key="3">
    <source>
        <dbReference type="EMBL" id="GFG55358.1"/>
    </source>
</evidence>
<dbReference type="InterPro" id="IPR003767">
    <property type="entry name" value="Malate/L-lactate_DH-like"/>
</dbReference>
<keyword evidence="5" id="KW-1185">Reference proteome</keyword>
<dbReference type="EMBL" id="BLKS01000004">
    <property type="protein sequence ID" value="GFG55358.1"/>
    <property type="molecule type" value="Genomic_DNA"/>
</dbReference>
<organism evidence="4 5">
    <name type="scientific">Mycolicibacterium agri</name>
    <name type="common">Mycobacterium agri</name>
    <dbReference type="NCBI Taxonomy" id="36811"/>
    <lineage>
        <taxon>Bacteria</taxon>
        <taxon>Bacillati</taxon>
        <taxon>Actinomycetota</taxon>
        <taxon>Actinomycetes</taxon>
        <taxon>Mycobacteriales</taxon>
        <taxon>Mycobacteriaceae</taxon>
        <taxon>Mycolicibacterium</taxon>
    </lineage>
</organism>
<dbReference type="Proteomes" id="UP000465302">
    <property type="component" value="Unassembled WGS sequence"/>
</dbReference>